<evidence type="ECO:0000313" key="2">
    <source>
        <dbReference type="EMBL" id="SUD96480.1"/>
    </source>
</evidence>
<feature type="compositionally biased region" description="Basic residues" evidence="1">
    <location>
        <begin position="123"/>
        <end position="140"/>
    </location>
</feature>
<protein>
    <submittedName>
        <fullName evidence="2">Uncharacterized protein</fullName>
    </submittedName>
</protein>
<evidence type="ECO:0000256" key="1">
    <source>
        <dbReference type="SAM" id="MobiDB-lite"/>
    </source>
</evidence>
<feature type="region of interest" description="Disordered" evidence="1">
    <location>
        <begin position="161"/>
        <end position="213"/>
    </location>
</feature>
<reference evidence="2 3" key="1">
    <citation type="submission" date="2018-06" db="EMBL/GenBank/DDBJ databases">
        <authorList>
            <consortium name="Pathogen Informatics"/>
            <person name="Doyle S."/>
        </authorList>
    </citation>
    <scope>NUCLEOTIDE SEQUENCE [LARGE SCALE GENOMIC DNA]</scope>
    <source>
        <strain evidence="2 3">NCTC10894</strain>
    </source>
</reference>
<sequence length="213" mass="23771">MPAFCFAGPDVSVLNRLPVCRASSPDTGWRPVLRHLAHGRARQTAHAYGFWHRSFDTCAVSVRPMGSRDVDSYPRRISRHSSVLNPSARTSAIGPTRAQTGTAQRGGHHASTLHGQHSVDHAARRRGCRHRASRHARNGTRRSPAVMLRRHRRRIRRCVASGRRGGLPHGERIGQQQCGRCGNQPDGCARDDPAARAGRRRQHERAGTHRRRL</sequence>
<feature type="compositionally biased region" description="Basic residues" evidence="1">
    <location>
        <begin position="197"/>
        <end position="213"/>
    </location>
</feature>
<dbReference type="EMBL" id="UGVE01000001">
    <property type="protein sequence ID" value="SUD96480.1"/>
    <property type="molecule type" value="Genomic_DNA"/>
</dbReference>
<accession>A0AAJ4ZJ59</accession>
<gene>
    <name evidence="2" type="ORF">NCTC10894_00818</name>
</gene>
<name>A0AAJ4ZJ59_9RALS</name>
<feature type="region of interest" description="Disordered" evidence="1">
    <location>
        <begin position="71"/>
        <end position="144"/>
    </location>
</feature>
<feature type="compositionally biased region" description="Polar residues" evidence="1">
    <location>
        <begin position="80"/>
        <end position="90"/>
    </location>
</feature>
<comment type="caution">
    <text evidence="2">The sequence shown here is derived from an EMBL/GenBank/DDBJ whole genome shotgun (WGS) entry which is preliminary data.</text>
</comment>
<proteinExistence type="predicted"/>
<evidence type="ECO:0000313" key="3">
    <source>
        <dbReference type="Proteomes" id="UP000255008"/>
    </source>
</evidence>
<dbReference type="AlphaFoldDB" id="A0AAJ4ZJ59"/>
<organism evidence="2 3">
    <name type="scientific">Ralstonia mannitolilytica</name>
    <dbReference type="NCBI Taxonomy" id="105219"/>
    <lineage>
        <taxon>Bacteria</taxon>
        <taxon>Pseudomonadati</taxon>
        <taxon>Pseudomonadota</taxon>
        <taxon>Betaproteobacteria</taxon>
        <taxon>Burkholderiales</taxon>
        <taxon>Burkholderiaceae</taxon>
        <taxon>Ralstonia</taxon>
    </lineage>
</organism>
<dbReference type="Proteomes" id="UP000255008">
    <property type="component" value="Unassembled WGS sequence"/>
</dbReference>